<dbReference type="PROSITE" id="PS51873">
    <property type="entry name" value="TRIAD"/>
    <property type="match status" value="1"/>
</dbReference>
<dbReference type="GO" id="GO:0008270">
    <property type="term" value="F:zinc ion binding"/>
    <property type="evidence" value="ECO:0007669"/>
    <property type="project" value="UniProtKB-KW"/>
</dbReference>
<dbReference type="InterPro" id="IPR002867">
    <property type="entry name" value="IBR_dom"/>
</dbReference>
<dbReference type="InterPro" id="IPR013083">
    <property type="entry name" value="Znf_RING/FYVE/PHD"/>
</dbReference>
<dbReference type="PROSITE" id="PS50089">
    <property type="entry name" value="ZF_RING_2"/>
    <property type="match status" value="1"/>
</dbReference>
<dbReference type="SMART" id="SM00647">
    <property type="entry name" value="IBR"/>
    <property type="match status" value="2"/>
</dbReference>
<dbReference type="SUPFAM" id="SSF57850">
    <property type="entry name" value="RING/U-box"/>
    <property type="match status" value="3"/>
</dbReference>
<keyword evidence="8" id="KW-0862">Zinc</keyword>
<evidence type="ECO:0000256" key="2">
    <source>
        <dbReference type="ARBA" id="ARBA00012251"/>
    </source>
</evidence>
<evidence type="ECO:0000259" key="11">
    <source>
        <dbReference type="PROSITE" id="PS51873"/>
    </source>
</evidence>
<dbReference type="OrthoDB" id="1431934at2759"/>
<dbReference type="Pfam" id="PF01485">
    <property type="entry name" value="IBR"/>
    <property type="match status" value="1"/>
</dbReference>
<keyword evidence="5" id="KW-0677">Repeat</keyword>
<organism evidence="12 13">
    <name type="scientific">Lentithecium fluviatile CBS 122367</name>
    <dbReference type="NCBI Taxonomy" id="1168545"/>
    <lineage>
        <taxon>Eukaryota</taxon>
        <taxon>Fungi</taxon>
        <taxon>Dikarya</taxon>
        <taxon>Ascomycota</taxon>
        <taxon>Pezizomycotina</taxon>
        <taxon>Dothideomycetes</taxon>
        <taxon>Pleosporomycetidae</taxon>
        <taxon>Pleosporales</taxon>
        <taxon>Massarineae</taxon>
        <taxon>Lentitheciaceae</taxon>
        <taxon>Lentithecium</taxon>
    </lineage>
</organism>
<protein>
    <recommendedName>
        <fullName evidence="2">RBR-type E3 ubiquitin transferase</fullName>
        <ecNumber evidence="2">2.3.2.31</ecNumber>
    </recommendedName>
</protein>
<dbReference type="Gene3D" id="3.30.40.10">
    <property type="entry name" value="Zinc/RING finger domain, C3HC4 (zinc finger)"/>
    <property type="match status" value="1"/>
</dbReference>
<evidence type="ECO:0000256" key="3">
    <source>
        <dbReference type="ARBA" id="ARBA00022679"/>
    </source>
</evidence>
<feature type="domain" description="RING-type" evidence="10">
    <location>
        <begin position="45"/>
        <end position="93"/>
    </location>
</feature>
<dbReference type="EC" id="2.3.2.31" evidence="2"/>
<accession>A0A6G1JNC4</accession>
<dbReference type="InterPro" id="IPR044066">
    <property type="entry name" value="TRIAD_supradom"/>
</dbReference>
<reference evidence="12" key="1">
    <citation type="journal article" date="2020" name="Stud. Mycol.">
        <title>101 Dothideomycetes genomes: a test case for predicting lifestyles and emergence of pathogens.</title>
        <authorList>
            <person name="Haridas S."/>
            <person name="Albert R."/>
            <person name="Binder M."/>
            <person name="Bloem J."/>
            <person name="Labutti K."/>
            <person name="Salamov A."/>
            <person name="Andreopoulos B."/>
            <person name="Baker S."/>
            <person name="Barry K."/>
            <person name="Bills G."/>
            <person name="Bluhm B."/>
            <person name="Cannon C."/>
            <person name="Castanera R."/>
            <person name="Culley D."/>
            <person name="Daum C."/>
            <person name="Ezra D."/>
            <person name="Gonzalez J."/>
            <person name="Henrissat B."/>
            <person name="Kuo A."/>
            <person name="Liang C."/>
            <person name="Lipzen A."/>
            <person name="Lutzoni F."/>
            <person name="Magnuson J."/>
            <person name="Mondo S."/>
            <person name="Nolan M."/>
            <person name="Ohm R."/>
            <person name="Pangilinan J."/>
            <person name="Park H.-J."/>
            <person name="Ramirez L."/>
            <person name="Alfaro M."/>
            <person name="Sun H."/>
            <person name="Tritt A."/>
            <person name="Yoshinaga Y."/>
            <person name="Zwiers L.-H."/>
            <person name="Turgeon B."/>
            <person name="Goodwin S."/>
            <person name="Spatafora J."/>
            <person name="Crous P."/>
            <person name="Grigoriev I."/>
        </authorList>
    </citation>
    <scope>NUCLEOTIDE SEQUENCE</scope>
    <source>
        <strain evidence="12">CBS 122367</strain>
    </source>
</reference>
<feature type="domain" description="RING-type" evidence="11">
    <location>
        <begin position="41"/>
        <end position="262"/>
    </location>
</feature>
<dbReference type="CDD" id="cd20336">
    <property type="entry name" value="Rcat_RBR"/>
    <property type="match status" value="1"/>
</dbReference>
<keyword evidence="3" id="KW-0808">Transferase</keyword>
<evidence type="ECO:0000256" key="5">
    <source>
        <dbReference type="ARBA" id="ARBA00022737"/>
    </source>
</evidence>
<dbReference type="PANTHER" id="PTHR11685">
    <property type="entry name" value="RBR FAMILY RING FINGER AND IBR DOMAIN-CONTAINING"/>
    <property type="match status" value="1"/>
</dbReference>
<dbReference type="Proteomes" id="UP000799291">
    <property type="component" value="Unassembled WGS sequence"/>
</dbReference>
<proteinExistence type="predicted"/>
<evidence type="ECO:0000313" key="12">
    <source>
        <dbReference type="EMBL" id="KAF2692067.1"/>
    </source>
</evidence>
<keyword evidence="7" id="KW-0833">Ubl conjugation pathway</keyword>
<sequence length="275" mass="31346">MTLVEEDEFQILVEDSGNEDASFQRVNAARGKQAQQRSQARELECIVCGETVPTPDLPYLVSCTHEPQTCRDCFAAWIGSELENKDWQSIKCPGSDCRVILAHEEVKQYATKEVFEKFDSYAVRAALGDDPNFRWCRAQGCNSGQVHLSGEDSNIFRCVACGHRVCVIHNDTFHEGETCQEFDYRTSGQKERDQRKQEEASERAIGKLTKKCPGKGCSFNIQKNGGCDHMTCSRCHYEFCWECLADYNKIRRRGNGAHKRSCKYHSDRMPDLDTE</sequence>
<evidence type="ECO:0000256" key="8">
    <source>
        <dbReference type="ARBA" id="ARBA00022833"/>
    </source>
</evidence>
<dbReference type="InterPro" id="IPR031127">
    <property type="entry name" value="E3_UB_ligase_RBR"/>
</dbReference>
<name>A0A6G1JNC4_9PLEO</name>
<dbReference type="CDD" id="cd20335">
    <property type="entry name" value="BRcat_RBR"/>
    <property type="match status" value="1"/>
</dbReference>
<evidence type="ECO:0000313" key="13">
    <source>
        <dbReference type="Proteomes" id="UP000799291"/>
    </source>
</evidence>
<dbReference type="AlphaFoldDB" id="A0A6G1JNC4"/>
<evidence type="ECO:0000256" key="1">
    <source>
        <dbReference type="ARBA" id="ARBA00001798"/>
    </source>
</evidence>
<dbReference type="Gene3D" id="1.20.120.1750">
    <property type="match status" value="1"/>
</dbReference>
<keyword evidence="4" id="KW-0479">Metal-binding</keyword>
<keyword evidence="13" id="KW-1185">Reference proteome</keyword>
<keyword evidence="6 9" id="KW-0863">Zinc-finger</keyword>
<dbReference type="Pfam" id="PF22191">
    <property type="entry name" value="IBR_1"/>
    <property type="match status" value="1"/>
</dbReference>
<evidence type="ECO:0000256" key="9">
    <source>
        <dbReference type="PROSITE-ProRule" id="PRU00175"/>
    </source>
</evidence>
<evidence type="ECO:0000256" key="4">
    <source>
        <dbReference type="ARBA" id="ARBA00022723"/>
    </source>
</evidence>
<evidence type="ECO:0000259" key="10">
    <source>
        <dbReference type="PROSITE" id="PS50089"/>
    </source>
</evidence>
<gene>
    <name evidence="12" type="ORF">K458DRAFT_286283</name>
</gene>
<dbReference type="InterPro" id="IPR001841">
    <property type="entry name" value="Znf_RING"/>
</dbReference>
<comment type="catalytic activity">
    <reaction evidence="1">
        <text>[E2 ubiquitin-conjugating enzyme]-S-ubiquitinyl-L-cysteine + [acceptor protein]-L-lysine = [E2 ubiquitin-conjugating enzyme]-L-cysteine + [acceptor protein]-N(6)-ubiquitinyl-L-lysine.</text>
        <dbReference type="EC" id="2.3.2.31"/>
    </reaction>
</comment>
<evidence type="ECO:0000256" key="7">
    <source>
        <dbReference type="ARBA" id="ARBA00022786"/>
    </source>
</evidence>
<evidence type="ECO:0000256" key="6">
    <source>
        <dbReference type="ARBA" id="ARBA00022771"/>
    </source>
</evidence>
<dbReference type="GO" id="GO:0016567">
    <property type="term" value="P:protein ubiquitination"/>
    <property type="evidence" value="ECO:0007669"/>
    <property type="project" value="InterPro"/>
</dbReference>
<dbReference type="EMBL" id="MU005569">
    <property type="protein sequence ID" value="KAF2692067.1"/>
    <property type="molecule type" value="Genomic_DNA"/>
</dbReference>
<dbReference type="GO" id="GO:0061630">
    <property type="term" value="F:ubiquitin protein ligase activity"/>
    <property type="evidence" value="ECO:0007669"/>
    <property type="project" value="UniProtKB-EC"/>
</dbReference>